<dbReference type="InterPro" id="IPR014721">
    <property type="entry name" value="Ribsml_uS5_D2-typ_fold_subgr"/>
</dbReference>
<dbReference type="InterPro" id="IPR045006">
    <property type="entry name" value="CHLI-like"/>
</dbReference>
<comment type="similarity">
    <text evidence="1">Belongs to the Mg-chelatase subunits D/I family. ComM subfamily.</text>
</comment>
<dbReference type="InterPro" id="IPR000523">
    <property type="entry name" value="Mg_chelatse_chII-like_cat_dom"/>
</dbReference>
<dbReference type="AlphaFoldDB" id="A0A6J6EVL9"/>
<dbReference type="GO" id="GO:0005524">
    <property type="term" value="F:ATP binding"/>
    <property type="evidence" value="ECO:0007669"/>
    <property type="project" value="InterPro"/>
</dbReference>
<dbReference type="Pfam" id="PF13541">
    <property type="entry name" value="ChlI"/>
    <property type="match status" value="1"/>
</dbReference>
<protein>
    <submittedName>
        <fullName evidence="3">Unannotated protein</fullName>
    </submittedName>
</protein>
<dbReference type="PANTHER" id="PTHR32039:SF7">
    <property type="entry name" value="COMPETENCE PROTEIN COMM"/>
    <property type="match status" value="1"/>
</dbReference>
<evidence type="ECO:0000256" key="1">
    <source>
        <dbReference type="ARBA" id="ARBA00006354"/>
    </source>
</evidence>
<dbReference type="Pfam" id="PF13335">
    <property type="entry name" value="Mg_chelatase_C"/>
    <property type="match status" value="1"/>
</dbReference>
<organism evidence="3">
    <name type="scientific">freshwater metagenome</name>
    <dbReference type="NCBI Taxonomy" id="449393"/>
    <lineage>
        <taxon>unclassified sequences</taxon>
        <taxon>metagenomes</taxon>
        <taxon>ecological metagenomes</taxon>
    </lineage>
</organism>
<evidence type="ECO:0000313" key="3">
    <source>
        <dbReference type="EMBL" id="CAB4578804.1"/>
    </source>
</evidence>
<evidence type="ECO:0000259" key="2">
    <source>
        <dbReference type="SMART" id="SM00382"/>
    </source>
</evidence>
<dbReference type="PANTHER" id="PTHR32039">
    <property type="entry name" value="MAGNESIUM-CHELATASE SUBUNIT CHLI"/>
    <property type="match status" value="1"/>
</dbReference>
<dbReference type="InterPro" id="IPR004482">
    <property type="entry name" value="Mg_chelat-rel"/>
</dbReference>
<dbReference type="EMBL" id="CAEZTZ010000009">
    <property type="protein sequence ID" value="CAB4578804.1"/>
    <property type="molecule type" value="Genomic_DNA"/>
</dbReference>
<proteinExistence type="inferred from homology"/>
<dbReference type="InterPro" id="IPR020568">
    <property type="entry name" value="Ribosomal_Su5_D2-typ_SF"/>
</dbReference>
<dbReference type="PRINTS" id="PR00830">
    <property type="entry name" value="ENDOLAPTASE"/>
</dbReference>
<accession>A0A6J6EVL9</accession>
<dbReference type="InterPro" id="IPR003593">
    <property type="entry name" value="AAA+_ATPase"/>
</dbReference>
<sequence>MTVGRTQSIALSGLSGHLVDIEADIASGLPALVLIGLPDASLGESKDRVRSAVANSGCAMPPTRVTVNLSPASLPKQGSGFDLAIALAILAGTRDVPAESVASCVHIGELALDGRVRPVAGVLPAVVAARDAGARRIMVPAGNRTEAELVPGIEVIAVASLAHALREHGADIVVSDVDAIKPPSESESTPPSRDLSDIVGQPDVVDALVTAAAGGHHMFLLGPPGAGKTMLAERLVDILPDLDARDALEVTSIASLARVAQTRQLATRPPFIAPHHTATAVAIVGGGSGVIRPGAVSRASRGVLFLDEAPEFATTVLDALRQPLESGDIVIHRANYSARFPARVQLVLAANPCPCGNAGVPDSTCVCTPDRRRRYLARLSGPILDRIDIHVPVSRVSRAHLFDDTSPRMTTAQARERVEAARAMANDRWGHTRPDATEIRSGKFRLAPVVVRALDAALDRGAVTMRGYDRVLRIAWTLADCDGSSMPTADHIGRALYLRQGVPA</sequence>
<dbReference type="NCBIfam" id="TIGR00368">
    <property type="entry name" value="YifB family Mg chelatase-like AAA ATPase"/>
    <property type="match status" value="1"/>
</dbReference>
<reference evidence="3" key="1">
    <citation type="submission" date="2020-05" db="EMBL/GenBank/DDBJ databases">
        <authorList>
            <person name="Chiriac C."/>
            <person name="Salcher M."/>
            <person name="Ghai R."/>
            <person name="Kavagutti S V."/>
        </authorList>
    </citation>
    <scope>NUCLEOTIDE SEQUENCE</scope>
</reference>
<dbReference type="CDD" id="cd00009">
    <property type="entry name" value="AAA"/>
    <property type="match status" value="1"/>
</dbReference>
<dbReference type="SMART" id="SM00382">
    <property type="entry name" value="AAA"/>
    <property type="match status" value="1"/>
</dbReference>
<name>A0A6J6EVL9_9ZZZZ</name>
<dbReference type="InterPro" id="IPR027417">
    <property type="entry name" value="P-loop_NTPase"/>
</dbReference>
<dbReference type="Pfam" id="PF01078">
    <property type="entry name" value="Mg_chelatase"/>
    <property type="match status" value="1"/>
</dbReference>
<dbReference type="SUPFAM" id="SSF52540">
    <property type="entry name" value="P-loop containing nucleoside triphosphate hydrolases"/>
    <property type="match status" value="1"/>
</dbReference>
<gene>
    <name evidence="3" type="ORF">UFOPK1767_00149</name>
</gene>
<dbReference type="InterPro" id="IPR025158">
    <property type="entry name" value="Mg_chelat-rel_C"/>
</dbReference>
<dbReference type="Gene3D" id="3.30.230.10">
    <property type="match status" value="1"/>
</dbReference>
<feature type="domain" description="AAA+ ATPase" evidence="2">
    <location>
        <begin position="214"/>
        <end position="397"/>
    </location>
</feature>
<dbReference type="SUPFAM" id="SSF54211">
    <property type="entry name" value="Ribosomal protein S5 domain 2-like"/>
    <property type="match status" value="1"/>
</dbReference>
<dbReference type="Gene3D" id="3.40.50.300">
    <property type="entry name" value="P-loop containing nucleotide triphosphate hydrolases"/>
    <property type="match status" value="1"/>
</dbReference>